<feature type="transmembrane region" description="Helical" evidence="5">
    <location>
        <begin position="185"/>
        <end position="204"/>
    </location>
</feature>
<feature type="transmembrane region" description="Helical" evidence="5">
    <location>
        <begin position="433"/>
        <end position="456"/>
    </location>
</feature>
<feature type="transmembrane region" description="Helical" evidence="5">
    <location>
        <begin position="105"/>
        <end position="124"/>
    </location>
</feature>
<dbReference type="GO" id="GO:0022857">
    <property type="term" value="F:transmembrane transporter activity"/>
    <property type="evidence" value="ECO:0007669"/>
    <property type="project" value="InterPro"/>
</dbReference>
<feature type="transmembrane region" description="Helical" evidence="5">
    <location>
        <begin position="236"/>
        <end position="257"/>
    </location>
</feature>
<feature type="transmembrane region" description="Helical" evidence="5">
    <location>
        <begin position="145"/>
        <end position="165"/>
    </location>
</feature>
<evidence type="ECO:0000256" key="4">
    <source>
        <dbReference type="ARBA" id="ARBA00023136"/>
    </source>
</evidence>
<reference evidence="6" key="1">
    <citation type="submission" date="2023-10" db="EMBL/GenBank/DDBJ databases">
        <title>Genome assembly of Pristionchus species.</title>
        <authorList>
            <person name="Yoshida K."/>
            <person name="Sommer R.J."/>
        </authorList>
    </citation>
    <scope>NUCLEOTIDE SEQUENCE</scope>
    <source>
        <strain evidence="6">RS0144</strain>
    </source>
</reference>
<evidence type="ECO:0000256" key="5">
    <source>
        <dbReference type="SAM" id="Phobius"/>
    </source>
</evidence>
<keyword evidence="3 5" id="KW-1133">Transmembrane helix</keyword>
<dbReference type="SUPFAM" id="SSF103473">
    <property type="entry name" value="MFS general substrate transporter"/>
    <property type="match status" value="1"/>
</dbReference>
<evidence type="ECO:0000313" key="7">
    <source>
        <dbReference type="Proteomes" id="UP001432027"/>
    </source>
</evidence>
<gene>
    <name evidence="6" type="ORF">PENTCL1PPCAC_17077</name>
</gene>
<feature type="non-terminal residue" evidence="6">
    <location>
        <position position="1"/>
    </location>
</feature>
<evidence type="ECO:0008006" key="8">
    <source>
        <dbReference type="Google" id="ProtNLM"/>
    </source>
</evidence>
<dbReference type="InterPro" id="IPR011701">
    <property type="entry name" value="MFS"/>
</dbReference>
<evidence type="ECO:0000256" key="1">
    <source>
        <dbReference type="ARBA" id="ARBA00004141"/>
    </source>
</evidence>
<evidence type="ECO:0000256" key="2">
    <source>
        <dbReference type="ARBA" id="ARBA00022692"/>
    </source>
</evidence>
<evidence type="ECO:0000313" key="6">
    <source>
        <dbReference type="EMBL" id="GMS94902.1"/>
    </source>
</evidence>
<keyword evidence="4 5" id="KW-0472">Membrane</keyword>
<dbReference type="InterPro" id="IPR051068">
    <property type="entry name" value="MFS_Domain-Containing_Protein"/>
</dbReference>
<dbReference type="GO" id="GO:0005765">
    <property type="term" value="C:lysosomal membrane"/>
    <property type="evidence" value="ECO:0007669"/>
    <property type="project" value="TreeGrafter"/>
</dbReference>
<dbReference type="AlphaFoldDB" id="A0AAV5TKF8"/>
<feature type="transmembrane region" description="Helical" evidence="5">
    <location>
        <begin position="46"/>
        <end position="68"/>
    </location>
</feature>
<organism evidence="6 7">
    <name type="scientific">Pristionchus entomophagus</name>
    <dbReference type="NCBI Taxonomy" id="358040"/>
    <lineage>
        <taxon>Eukaryota</taxon>
        <taxon>Metazoa</taxon>
        <taxon>Ecdysozoa</taxon>
        <taxon>Nematoda</taxon>
        <taxon>Chromadorea</taxon>
        <taxon>Rhabditida</taxon>
        <taxon>Rhabditina</taxon>
        <taxon>Diplogasteromorpha</taxon>
        <taxon>Diplogasteroidea</taxon>
        <taxon>Neodiplogasteridae</taxon>
        <taxon>Pristionchus</taxon>
    </lineage>
</organism>
<keyword evidence="2 5" id="KW-0812">Transmembrane</keyword>
<evidence type="ECO:0000256" key="3">
    <source>
        <dbReference type="ARBA" id="ARBA00022989"/>
    </source>
</evidence>
<keyword evidence="7" id="KW-1185">Reference proteome</keyword>
<name>A0AAV5TKF8_9BILA</name>
<dbReference type="PANTHER" id="PTHR23510">
    <property type="entry name" value="INNER MEMBRANE TRANSPORT PROTEIN YAJR"/>
    <property type="match status" value="1"/>
</dbReference>
<protein>
    <recommendedName>
        <fullName evidence="8">Membrane transporter</fullName>
    </recommendedName>
</protein>
<dbReference type="Proteomes" id="UP001432027">
    <property type="component" value="Unassembled WGS sequence"/>
</dbReference>
<dbReference type="Pfam" id="PF07690">
    <property type="entry name" value="MFS_1"/>
    <property type="match status" value="1"/>
</dbReference>
<feature type="transmembrane region" description="Helical" evidence="5">
    <location>
        <begin position="312"/>
        <end position="331"/>
    </location>
</feature>
<comment type="subcellular location">
    <subcellularLocation>
        <location evidence="1">Membrane</location>
        <topology evidence="1">Multi-pass membrane protein</topology>
    </subcellularLocation>
</comment>
<dbReference type="InterPro" id="IPR036259">
    <property type="entry name" value="MFS_trans_sf"/>
</dbReference>
<dbReference type="EMBL" id="BTSX01000004">
    <property type="protein sequence ID" value="GMS94902.1"/>
    <property type="molecule type" value="Genomic_DNA"/>
</dbReference>
<dbReference type="PANTHER" id="PTHR23510:SF25">
    <property type="entry name" value="MFS DOMAIN-CONTAINING PROTEIN"/>
    <property type="match status" value="1"/>
</dbReference>
<feature type="transmembrane region" description="Helical" evidence="5">
    <location>
        <begin position="12"/>
        <end position="34"/>
    </location>
</feature>
<sequence length="460" mass="51330">KWTWAEWKRPVIAVILTFFCNVENSMLAVGEWPYISTIDHEATSTFYGIATAVSKAGHAIFAFVFAIWAFKISGIRVPMLVGRCITLTSCIMYIFVEFIPQNRRWWMLSFYLLFGVGFGTSPLLRSYIARVTSEENRSTAYALQNGASVLSGIIGPIAQICFIGLPYPGARIIPPNINLNLYTAPIWMAVITNVMAIVLIIVVLDDPEVVQEVRWEQPSMFSMTAIRELLARIRSLNLPWLLIAVVIFEKVVSDLALSTTVSGPVLTVMYAFNGQKIVLLMAVSQVIVGCLALALCLMFFLCKLGRYVSCRVLFVFSTIVVILGYIITYPFPFSSNHLQPFNETTRLGCSSDQYSWCDTQLAVNIIPYVIILIITNSFAIPSAALSLDTIYSKLIGNIDQNLMQSLIVIADDIVQIIGPIYGAEIFTAVGLNLIHIINGIVYIVGTVVWLAAWRWLRPYK</sequence>
<dbReference type="Gene3D" id="1.20.1250.20">
    <property type="entry name" value="MFS general substrate transporter like domains"/>
    <property type="match status" value="1"/>
</dbReference>
<feature type="transmembrane region" description="Helical" evidence="5">
    <location>
        <begin position="277"/>
        <end position="300"/>
    </location>
</feature>
<comment type="caution">
    <text evidence="6">The sequence shown here is derived from an EMBL/GenBank/DDBJ whole genome shotgun (WGS) entry which is preliminary data.</text>
</comment>
<feature type="transmembrane region" description="Helical" evidence="5">
    <location>
        <begin position="80"/>
        <end position="99"/>
    </location>
</feature>
<accession>A0AAV5TKF8</accession>
<proteinExistence type="predicted"/>
<feature type="transmembrane region" description="Helical" evidence="5">
    <location>
        <begin position="365"/>
        <end position="390"/>
    </location>
</feature>